<dbReference type="PANTHER" id="PTHR43155:SF2">
    <property type="entry name" value="CYCLIC DI-GMP PHOSPHODIESTERASE PA4108"/>
    <property type="match status" value="1"/>
</dbReference>
<reference evidence="1" key="1">
    <citation type="submission" date="2021-04" db="EMBL/GenBank/DDBJ databases">
        <title>Draft genome sequence of Xylanibacillus composti strain K13.</title>
        <authorList>
            <person name="Uke A."/>
            <person name="Chhe C."/>
            <person name="Baramee S."/>
            <person name="Kosugi A."/>
        </authorList>
    </citation>
    <scope>NUCLEOTIDE SEQUENCE</scope>
    <source>
        <strain evidence="1">K13</strain>
    </source>
</reference>
<dbReference type="Gene3D" id="1.10.3210.10">
    <property type="entry name" value="Hypothetical protein af1432"/>
    <property type="match status" value="1"/>
</dbReference>
<gene>
    <name evidence="1" type="ORF">XYCOK13_39360</name>
</gene>
<dbReference type="SUPFAM" id="SSF109604">
    <property type="entry name" value="HD-domain/PDEase-like"/>
    <property type="match status" value="1"/>
</dbReference>
<organism evidence="1 2">
    <name type="scientific">Xylanibacillus composti</name>
    <dbReference type="NCBI Taxonomy" id="1572762"/>
    <lineage>
        <taxon>Bacteria</taxon>
        <taxon>Bacillati</taxon>
        <taxon>Bacillota</taxon>
        <taxon>Bacilli</taxon>
        <taxon>Bacillales</taxon>
        <taxon>Paenibacillaceae</taxon>
        <taxon>Xylanibacillus</taxon>
    </lineage>
</organism>
<sequence>MRIIPIDQYDEKSMILAMPVYDSQRRILIAANQTIHPKFQIRLKHMGIRVLVIEDAISKGITLEEMIDMPTWLDIAENIRDAHAAVRARKPIQMRDILSAAGKLIRETQLRPVLVPIPTSTISMDLAPYAHAVNVALLALQVGNKRGYNDLMLRDLAVGCLLHSIGEAVTADADKVPEAGFQVLRNVRELSLVSSHIAFQYNERLDGSGAPRGIKGSAFHEYAQIGSMCKLYDRAVSSEELLPHEAMEAIMAMSGLAYTHGVINDFVRAVPAYPPGTMVKLQSGKEALVVKITNHMQRPVVRELGSKTEIDLSDHPTVMIQGVKPAEASNF</sequence>
<dbReference type="AlphaFoldDB" id="A0A8J4H7C6"/>
<dbReference type="Proteomes" id="UP000677918">
    <property type="component" value="Unassembled WGS sequence"/>
</dbReference>
<evidence type="ECO:0000313" key="2">
    <source>
        <dbReference type="Proteomes" id="UP000677918"/>
    </source>
</evidence>
<dbReference type="CDD" id="cd00077">
    <property type="entry name" value="HDc"/>
    <property type="match status" value="1"/>
</dbReference>
<dbReference type="RefSeq" id="WP_213413913.1">
    <property type="nucleotide sequence ID" value="NZ_BOVK01000070.1"/>
</dbReference>
<proteinExistence type="predicted"/>
<dbReference type="InterPro" id="IPR003607">
    <property type="entry name" value="HD/PDEase_dom"/>
</dbReference>
<comment type="caution">
    <text evidence="1">The sequence shown here is derived from an EMBL/GenBank/DDBJ whole genome shotgun (WGS) entry which is preliminary data.</text>
</comment>
<protein>
    <submittedName>
        <fullName evidence="1">Phosphodiesterase</fullName>
    </submittedName>
</protein>
<accession>A0A8J4H7C6</accession>
<dbReference type="PANTHER" id="PTHR43155">
    <property type="entry name" value="CYCLIC DI-GMP PHOSPHODIESTERASE PA4108-RELATED"/>
    <property type="match status" value="1"/>
</dbReference>
<name>A0A8J4H7C6_9BACL</name>
<keyword evidence="2" id="KW-1185">Reference proteome</keyword>
<dbReference type="EMBL" id="BOVK01000070">
    <property type="protein sequence ID" value="GIQ71112.1"/>
    <property type="molecule type" value="Genomic_DNA"/>
</dbReference>
<evidence type="ECO:0000313" key="1">
    <source>
        <dbReference type="EMBL" id="GIQ71112.1"/>
    </source>
</evidence>